<reference evidence="2" key="2">
    <citation type="submission" date="2020-11" db="EMBL/GenBank/DDBJ databases">
        <authorList>
            <person name="McCartney M.A."/>
            <person name="Auch B."/>
            <person name="Kono T."/>
            <person name="Mallez S."/>
            <person name="Becker A."/>
            <person name="Gohl D.M."/>
            <person name="Silverstein K.A.T."/>
            <person name="Koren S."/>
            <person name="Bechman K.B."/>
            <person name="Herman A."/>
            <person name="Abrahante J.E."/>
            <person name="Garbe J."/>
        </authorList>
    </citation>
    <scope>NUCLEOTIDE SEQUENCE</scope>
    <source>
        <strain evidence="2">Duluth1</strain>
        <tissue evidence="2">Whole animal</tissue>
    </source>
</reference>
<proteinExistence type="predicted"/>
<keyword evidence="3" id="KW-1185">Reference proteome</keyword>
<comment type="caution">
    <text evidence="2">The sequence shown here is derived from an EMBL/GenBank/DDBJ whole genome shotgun (WGS) entry which is preliminary data.</text>
</comment>
<sequence length="229" mass="25910">MHSSQLPTTKTSTVRVGGYESDCNTSGYLSTSTMDSTGEERRLTVNEDNIMSVWNCWSQHIDSFSGPKCSTPKRMYSSGVLKIRISFQTGSGRLEKKSRSEGDVRTPKKPLDNNHAVSQDSGFNTLSSIKYQAFVRQDWKRRPYMTQSTSGNDLQVVGNQRLPRYRVTMNDVTNVRHRPISGYSLDDSMRDLLSNVHQENLVSYLQIFFDSVTGKANIERNGSYGSFYV</sequence>
<evidence type="ECO:0000313" key="2">
    <source>
        <dbReference type="EMBL" id="KAH3697711.1"/>
    </source>
</evidence>
<feature type="region of interest" description="Disordered" evidence="1">
    <location>
        <begin position="91"/>
        <end position="119"/>
    </location>
</feature>
<dbReference type="EMBL" id="JAIWYP010000016">
    <property type="protein sequence ID" value="KAH3697711.1"/>
    <property type="molecule type" value="Genomic_DNA"/>
</dbReference>
<organism evidence="2 3">
    <name type="scientific">Dreissena polymorpha</name>
    <name type="common">Zebra mussel</name>
    <name type="synonym">Mytilus polymorpha</name>
    <dbReference type="NCBI Taxonomy" id="45954"/>
    <lineage>
        <taxon>Eukaryota</taxon>
        <taxon>Metazoa</taxon>
        <taxon>Spiralia</taxon>
        <taxon>Lophotrochozoa</taxon>
        <taxon>Mollusca</taxon>
        <taxon>Bivalvia</taxon>
        <taxon>Autobranchia</taxon>
        <taxon>Heteroconchia</taxon>
        <taxon>Euheterodonta</taxon>
        <taxon>Imparidentia</taxon>
        <taxon>Neoheterodontei</taxon>
        <taxon>Myida</taxon>
        <taxon>Dreissenoidea</taxon>
        <taxon>Dreissenidae</taxon>
        <taxon>Dreissena</taxon>
    </lineage>
</organism>
<dbReference type="Proteomes" id="UP000828390">
    <property type="component" value="Unassembled WGS sequence"/>
</dbReference>
<dbReference type="AlphaFoldDB" id="A0A9D3YEM1"/>
<accession>A0A9D3YEM1</accession>
<evidence type="ECO:0000256" key="1">
    <source>
        <dbReference type="SAM" id="MobiDB-lite"/>
    </source>
</evidence>
<gene>
    <name evidence="2" type="ORF">DPMN_085220</name>
</gene>
<reference evidence="2" key="1">
    <citation type="journal article" date="2019" name="bioRxiv">
        <title>The Genome of the Zebra Mussel, Dreissena polymorpha: A Resource for Invasive Species Research.</title>
        <authorList>
            <person name="McCartney M.A."/>
            <person name="Auch B."/>
            <person name="Kono T."/>
            <person name="Mallez S."/>
            <person name="Zhang Y."/>
            <person name="Obille A."/>
            <person name="Becker A."/>
            <person name="Abrahante J.E."/>
            <person name="Garbe J."/>
            <person name="Badalamenti J.P."/>
            <person name="Herman A."/>
            <person name="Mangelson H."/>
            <person name="Liachko I."/>
            <person name="Sullivan S."/>
            <person name="Sone E.D."/>
            <person name="Koren S."/>
            <person name="Silverstein K.A.T."/>
            <person name="Beckman K.B."/>
            <person name="Gohl D.M."/>
        </authorList>
    </citation>
    <scope>NUCLEOTIDE SEQUENCE</scope>
    <source>
        <strain evidence="2">Duluth1</strain>
        <tissue evidence="2">Whole animal</tissue>
    </source>
</reference>
<protein>
    <submittedName>
        <fullName evidence="2">Uncharacterized protein</fullName>
    </submittedName>
</protein>
<feature type="compositionally biased region" description="Basic and acidic residues" evidence="1">
    <location>
        <begin position="93"/>
        <end position="112"/>
    </location>
</feature>
<name>A0A9D3YEM1_DREPO</name>
<evidence type="ECO:0000313" key="3">
    <source>
        <dbReference type="Proteomes" id="UP000828390"/>
    </source>
</evidence>